<gene>
    <name evidence="1" type="ORF">OWO77_09065</name>
</gene>
<dbReference type="EMBL" id="JAPNQM010000004">
    <property type="protein sequence ID" value="MDL0117113.1"/>
    <property type="molecule type" value="Genomic_DNA"/>
</dbReference>
<reference evidence="1" key="2">
    <citation type="journal article" date="2023" name="Vet. Microbiol.">
        <title>Emergence of livestock-associated Mammaliicoccus sciuri ST71 co-harbouring mecA and mecC genes in Brazil.</title>
        <authorList>
            <person name="de Moura G.S."/>
            <person name="de Carvalho E."/>
            <person name="Ramos Sanchez E.M."/>
            <person name="Sellera F.P."/>
            <person name="Marques M.F.S."/>
            <person name="Heinemann M.B."/>
            <person name="De Vliegher S."/>
            <person name="Souza F.N."/>
            <person name="Mota R.A."/>
        </authorList>
    </citation>
    <scope>NUCLEOTIDE SEQUENCE</scope>
    <source>
        <strain evidence="1">BR656</strain>
    </source>
</reference>
<evidence type="ECO:0000313" key="2">
    <source>
        <dbReference type="Proteomes" id="UP001176210"/>
    </source>
</evidence>
<protein>
    <submittedName>
        <fullName evidence="1">Uncharacterized protein</fullName>
    </submittedName>
</protein>
<organism evidence="1 2">
    <name type="scientific">Mammaliicoccus sciuri</name>
    <name type="common">Staphylococcus sciuri</name>
    <dbReference type="NCBI Taxonomy" id="1296"/>
    <lineage>
        <taxon>Bacteria</taxon>
        <taxon>Bacillati</taxon>
        <taxon>Bacillota</taxon>
        <taxon>Bacilli</taxon>
        <taxon>Bacillales</taxon>
        <taxon>Staphylococcaceae</taxon>
        <taxon>Mammaliicoccus</taxon>
    </lineage>
</organism>
<sequence>MMKGMEIMNKIIKTIGKGIGKGIGGAANVTLTTVGAAVSAIWETTGDRGVMRDMFKDSSDQELIELYEKHKDDGDYDIYVATKSLLEERKYTYNNETNKWEK</sequence>
<evidence type="ECO:0000313" key="1">
    <source>
        <dbReference type="EMBL" id="MDL0117113.1"/>
    </source>
</evidence>
<comment type="caution">
    <text evidence="1">The sequence shown here is derived from an EMBL/GenBank/DDBJ whole genome shotgun (WGS) entry which is preliminary data.</text>
</comment>
<keyword evidence="2" id="KW-1185">Reference proteome</keyword>
<reference evidence="1" key="1">
    <citation type="submission" date="2022-09" db="EMBL/GenBank/DDBJ databases">
        <authorList>
            <person name="De Moura G.S."/>
            <person name="Carvalho E."/>
            <person name="Ramos Sanchez E.M."/>
            <person name="Sellera F.P."/>
            <person name="Marques M.F.S."/>
            <person name="Heinemann M.B."/>
            <person name="De Vliegher S."/>
            <person name="Souza F.N."/>
            <person name="Mota R.A."/>
        </authorList>
    </citation>
    <scope>NUCLEOTIDE SEQUENCE</scope>
    <source>
        <strain evidence="1">BR656</strain>
    </source>
</reference>
<proteinExistence type="predicted"/>
<dbReference type="Proteomes" id="UP001176210">
    <property type="component" value="Unassembled WGS sequence"/>
</dbReference>
<accession>A0ABT7HYI6</accession>
<name>A0ABT7HYI6_MAMSC</name>